<dbReference type="Gene3D" id="3.10.20.10">
    <property type="match status" value="1"/>
</dbReference>
<evidence type="ECO:0000313" key="2">
    <source>
        <dbReference type="Proteomes" id="UP001152795"/>
    </source>
</evidence>
<accession>A0A6S7H5N1</accession>
<name>A0A6S7H5N1_PARCT</name>
<reference evidence="1" key="1">
    <citation type="submission" date="2020-04" db="EMBL/GenBank/DDBJ databases">
        <authorList>
            <person name="Alioto T."/>
            <person name="Alioto T."/>
            <person name="Gomez Garrido J."/>
        </authorList>
    </citation>
    <scope>NUCLEOTIDE SEQUENCE</scope>
    <source>
        <strain evidence="1">A484AB</strain>
    </source>
</reference>
<evidence type="ECO:0000313" key="1">
    <source>
        <dbReference type="EMBL" id="CAB3991860.1"/>
    </source>
</evidence>
<comment type="caution">
    <text evidence="1">The sequence shown here is derived from an EMBL/GenBank/DDBJ whole genome shotgun (WGS) entry which is preliminary data.</text>
</comment>
<protein>
    <submittedName>
        <fullName evidence="1">Uncharacterized protein</fullName>
    </submittedName>
</protein>
<organism evidence="1 2">
    <name type="scientific">Paramuricea clavata</name>
    <name type="common">Red gorgonian</name>
    <name type="synonym">Violescent sea-whip</name>
    <dbReference type="NCBI Taxonomy" id="317549"/>
    <lineage>
        <taxon>Eukaryota</taxon>
        <taxon>Metazoa</taxon>
        <taxon>Cnidaria</taxon>
        <taxon>Anthozoa</taxon>
        <taxon>Octocorallia</taxon>
        <taxon>Malacalcyonacea</taxon>
        <taxon>Plexauridae</taxon>
        <taxon>Paramuricea</taxon>
    </lineage>
</organism>
<dbReference type="OrthoDB" id="5990136at2759"/>
<sequence length="288" mass="33255">MEKLGLKEDGLRIFDAEDGTEIDEDECLLEYDKGTTFLISKEWKFNPETQIVDNVDEIIEVSTPTSLITESQDQNKNSEERNVEAGATMQTNVFNGVKKDEHAEEKKEKVPVLQERKRKRSFEDALMSNPYRHAKMKRWKVFTEAEIARASSKIEQTRRKFWNDKAEQLASLKPKRSGMNKTTVYGIIDVSWTLRKTAIIENNVNETLDKEKIILGQDGMKKIGSQKKETIPNNLQRMETANLNVQRANANLEKVKEEFEKAKSTVEEQKLKSNGKEVKMIWTRPILS</sequence>
<dbReference type="AlphaFoldDB" id="A0A6S7H5N1"/>
<gene>
    <name evidence="1" type="ORF">PACLA_8A010940</name>
</gene>
<dbReference type="EMBL" id="CACRXK020001929">
    <property type="protein sequence ID" value="CAB3991860.1"/>
    <property type="molecule type" value="Genomic_DNA"/>
</dbReference>
<keyword evidence="2" id="KW-1185">Reference proteome</keyword>
<dbReference type="Proteomes" id="UP001152795">
    <property type="component" value="Unassembled WGS sequence"/>
</dbReference>
<proteinExistence type="predicted"/>